<reference evidence="2 3" key="1">
    <citation type="submission" date="2022-08" db="EMBL/GenBank/DDBJ databases">
        <title>Bacterial and archaeal communities from various locations to study Microbial Dark Matter (Phase II).</title>
        <authorList>
            <person name="Stepanauskas R."/>
        </authorList>
    </citation>
    <scope>NUCLEOTIDE SEQUENCE [LARGE SCALE GENOMIC DNA]</scope>
    <source>
        <strain evidence="2 3">PD1</strain>
    </source>
</reference>
<dbReference type="EMBL" id="JANUCP010000006">
    <property type="protein sequence ID" value="MCS3920630.1"/>
    <property type="molecule type" value="Genomic_DNA"/>
</dbReference>
<feature type="signal peptide" evidence="1">
    <location>
        <begin position="1"/>
        <end position="25"/>
    </location>
</feature>
<keyword evidence="1" id="KW-0732">Signal</keyword>
<feature type="chain" id="PRO_5047056710" evidence="1">
    <location>
        <begin position="26"/>
        <end position="299"/>
    </location>
</feature>
<accession>A0ABT2ERN8</accession>
<sequence>MGMKGAFVCHYIALAILLQVSFSNAQVSQPRIRPLVPPDAAIKLKEAYAALKQGKPEKARDLAEEVFQKYGDVLVAWFPSWLVRRVKGKLPDPYLPARDLGKVKLWNSQVPLASLRHATTTVRILFEANWELVRFDETVRWGKMLMEAGERSKDVLRRIEYAEVQLRQGWVYRIIPKPVRTNWRPLPLRFRLEDFFVVVPLDEAAKVLGFSVKVSANPKYAGGKLISVSRTEEPSGAWFLLLAHPFAYRLEEGRQKAEAIAYAPFEEHGKIWVPFYWLAKKAGLKDWELKDKRIYTSPR</sequence>
<dbReference type="Proteomes" id="UP001204798">
    <property type="component" value="Unassembled WGS sequence"/>
</dbReference>
<evidence type="ECO:0000256" key="1">
    <source>
        <dbReference type="SAM" id="SignalP"/>
    </source>
</evidence>
<evidence type="ECO:0000313" key="3">
    <source>
        <dbReference type="Proteomes" id="UP001204798"/>
    </source>
</evidence>
<proteinExistence type="predicted"/>
<evidence type="ECO:0000313" key="2">
    <source>
        <dbReference type="EMBL" id="MCS3920630.1"/>
    </source>
</evidence>
<protein>
    <submittedName>
        <fullName evidence="2">Uncharacterized protein</fullName>
    </submittedName>
</protein>
<name>A0ABT2ERN8_9BACT</name>
<organism evidence="2 3">
    <name type="scientific">Candidatus Fervidibacter sacchari</name>
    <dbReference type="NCBI Taxonomy" id="1448929"/>
    <lineage>
        <taxon>Bacteria</taxon>
        <taxon>Candidatus Fervidibacterota</taxon>
        <taxon>Candidatus Fervidibacter</taxon>
    </lineage>
</organism>
<gene>
    <name evidence="2" type="ORF">M2350_003065</name>
</gene>
<comment type="caution">
    <text evidence="2">The sequence shown here is derived from an EMBL/GenBank/DDBJ whole genome shotgun (WGS) entry which is preliminary data.</text>
</comment>
<keyword evidence="3" id="KW-1185">Reference proteome</keyword>
<dbReference type="RefSeq" id="WP_259100494.1">
    <property type="nucleotide sequence ID" value="NZ_CP130454.1"/>
</dbReference>